<name>A0A812JT16_9DINO</name>
<evidence type="ECO:0000256" key="1">
    <source>
        <dbReference type="SAM" id="MobiDB-lite"/>
    </source>
</evidence>
<dbReference type="Proteomes" id="UP000604046">
    <property type="component" value="Unassembled WGS sequence"/>
</dbReference>
<sequence length="139" mass="15121">MLSRSHRTSWARAEEALGTSGSVLRRLCSRLPRLPCGAADRPTLQHFVRSRKVAFGAKPDERLPGHASSSRPPIEGALSPAGNPVADIVLRVLLREQLLRSFCAEAEFCVLAALAQDPVILSGFRNYSVTMPMTIPMAL</sequence>
<evidence type="ECO:0000313" key="2">
    <source>
        <dbReference type="EMBL" id="CAE7212869.1"/>
    </source>
</evidence>
<accession>A0A812JT16</accession>
<feature type="region of interest" description="Disordered" evidence="1">
    <location>
        <begin position="58"/>
        <end position="78"/>
    </location>
</feature>
<comment type="caution">
    <text evidence="2">The sequence shown here is derived from an EMBL/GenBank/DDBJ whole genome shotgun (WGS) entry which is preliminary data.</text>
</comment>
<dbReference type="EMBL" id="CAJNDS010000502">
    <property type="protein sequence ID" value="CAE7212869.1"/>
    <property type="molecule type" value="Genomic_DNA"/>
</dbReference>
<evidence type="ECO:0000313" key="3">
    <source>
        <dbReference type="Proteomes" id="UP000604046"/>
    </source>
</evidence>
<organism evidence="2 3">
    <name type="scientific">Symbiodinium natans</name>
    <dbReference type="NCBI Taxonomy" id="878477"/>
    <lineage>
        <taxon>Eukaryota</taxon>
        <taxon>Sar</taxon>
        <taxon>Alveolata</taxon>
        <taxon>Dinophyceae</taxon>
        <taxon>Suessiales</taxon>
        <taxon>Symbiodiniaceae</taxon>
        <taxon>Symbiodinium</taxon>
    </lineage>
</organism>
<gene>
    <name evidence="2" type="ORF">SNAT2548_LOCUS7254</name>
</gene>
<proteinExistence type="predicted"/>
<dbReference type="AlphaFoldDB" id="A0A812JT16"/>
<protein>
    <submittedName>
        <fullName evidence="2">Uncharacterized protein</fullName>
    </submittedName>
</protein>
<keyword evidence="3" id="KW-1185">Reference proteome</keyword>
<reference evidence="2" key="1">
    <citation type="submission" date="2021-02" db="EMBL/GenBank/DDBJ databases">
        <authorList>
            <person name="Dougan E. K."/>
            <person name="Rhodes N."/>
            <person name="Thang M."/>
            <person name="Chan C."/>
        </authorList>
    </citation>
    <scope>NUCLEOTIDE SEQUENCE</scope>
</reference>